<proteinExistence type="predicted"/>
<evidence type="ECO:0000313" key="1">
    <source>
        <dbReference type="EMBL" id="MST82741.1"/>
    </source>
</evidence>
<keyword evidence="2" id="KW-1185">Reference proteome</keyword>
<sequence length="127" mass="13839">MKTDITAKIYKKAFGVDLDDKDVNKHVKAVISCKSSMLNPCRVCPAMFFYALGGKSLPARLSIKPFHGGFMSNMISSYLSPTPPKMQALCPAGIHSGIRLLTASWDSNPSVVLTELRTEVSLCWDGS</sequence>
<gene>
    <name evidence="1" type="ORF">FYJ60_10475</name>
</gene>
<dbReference type="EMBL" id="VUMV01000008">
    <property type="protein sequence ID" value="MST82741.1"/>
    <property type="molecule type" value="Genomic_DNA"/>
</dbReference>
<organism evidence="1 2">
    <name type="scientific">Bilifractor porci</name>
    <dbReference type="NCBI Taxonomy" id="2606636"/>
    <lineage>
        <taxon>Bacteria</taxon>
        <taxon>Bacillati</taxon>
        <taxon>Bacillota</taxon>
        <taxon>Clostridia</taxon>
        <taxon>Lachnospirales</taxon>
        <taxon>Lachnospiraceae</taxon>
        <taxon>Bilifractor</taxon>
    </lineage>
</organism>
<accession>A0A7X2P9N6</accession>
<dbReference type="RefSeq" id="WP_154458652.1">
    <property type="nucleotide sequence ID" value="NZ_VUMV01000008.1"/>
</dbReference>
<protein>
    <submittedName>
        <fullName evidence="1">Uncharacterized protein</fullName>
    </submittedName>
</protein>
<reference evidence="1 2" key="1">
    <citation type="submission" date="2019-08" db="EMBL/GenBank/DDBJ databases">
        <title>In-depth cultivation of the pig gut microbiome towards novel bacterial diversity and tailored functional studies.</title>
        <authorList>
            <person name="Wylensek D."/>
            <person name="Hitch T.C.A."/>
            <person name="Clavel T."/>
        </authorList>
    </citation>
    <scope>NUCLEOTIDE SEQUENCE [LARGE SCALE GENOMIC DNA]</scope>
    <source>
        <strain evidence="1 2">Oil+RF-744-WCA-WT-13</strain>
    </source>
</reference>
<dbReference type="Proteomes" id="UP000466864">
    <property type="component" value="Unassembled WGS sequence"/>
</dbReference>
<name>A0A7X2P9N6_9FIRM</name>
<dbReference type="AlphaFoldDB" id="A0A7X2P9N6"/>
<comment type="caution">
    <text evidence="1">The sequence shown here is derived from an EMBL/GenBank/DDBJ whole genome shotgun (WGS) entry which is preliminary data.</text>
</comment>
<evidence type="ECO:0000313" key="2">
    <source>
        <dbReference type="Proteomes" id="UP000466864"/>
    </source>
</evidence>